<feature type="chain" id="PRO_5011551674" description="Lipoprotein" evidence="1">
    <location>
        <begin position="34"/>
        <end position="207"/>
    </location>
</feature>
<protein>
    <recommendedName>
        <fullName evidence="4">Lipoprotein</fullName>
    </recommendedName>
</protein>
<evidence type="ECO:0000313" key="2">
    <source>
        <dbReference type="EMBL" id="SDF34219.1"/>
    </source>
</evidence>
<proteinExistence type="predicted"/>
<reference evidence="3" key="1">
    <citation type="submission" date="2016-10" db="EMBL/GenBank/DDBJ databases">
        <authorList>
            <person name="Varghese N."/>
            <person name="Submissions S."/>
        </authorList>
    </citation>
    <scope>NUCLEOTIDE SEQUENCE [LARGE SCALE GENOMIC DNA]</scope>
    <source>
        <strain evidence="3">DSM 21424</strain>
    </source>
</reference>
<dbReference type="OrthoDB" id="7866462at2"/>
<dbReference type="STRING" id="521013.SAMN04488567_0146"/>
<feature type="signal peptide" evidence="1">
    <location>
        <begin position="1"/>
        <end position="33"/>
    </location>
</feature>
<accession>A0A1G7KBJ4</accession>
<sequence>MKPKLILIALPVVCLAAGYGAGLVLFPAPPASADAPTETAAPEVAPLAAEDPVAAAEAAFAAQAGTETAEAAAAALKDKTERLVELGRMTVPVVKPRSVTYVIAEVALAMHDAESAARHAAPEAQLRLRDALLAALNKAAEKPVMAGAAIDTEALSELLLADLQALGLPVEDVLFPNFFKQDVARRDLPQAAPEAAPDSQETALLSN</sequence>
<dbReference type="Proteomes" id="UP000198922">
    <property type="component" value="Unassembled WGS sequence"/>
</dbReference>
<dbReference type="EMBL" id="FNAT01000011">
    <property type="protein sequence ID" value="SDF34219.1"/>
    <property type="molecule type" value="Genomic_DNA"/>
</dbReference>
<evidence type="ECO:0008006" key="4">
    <source>
        <dbReference type="Google" id="ProtNLM"/>
    </source>
</evidence>
<keyword evidence="3" id="KW-1185">Reference proteome</keyword>
<dbReference type="RefSeq" id="WP_090114854.1">
    <property type="nucleotide sequence ID" value="NZ_FNAT01000011.1"/>
</dbReference>
<evidence type="ECO:0000256" key="1">
    <source>
        <dbReference type="SAM" id="SignalP"/>
    </source>
</evidence>
<keyword evidence="1" id="KW-0732">Signal</keyword>
<dbReference type="AlphaFoldDB" id="A0A1G7KBJ4"/>
<gene>
    <name evidence="2" type="ORF">SAMN04488567_0146</name>
</gene>
<name>A0A1G7KBJ4_9RHOB</name>
<evidence type="ECO:0000313" key="3">
    <source>
        <dbReference type="Proteomes" id="UP000198922"/>
    </source>
</evidence>
<organism evidence="2 3">
    <name type="scientific">Limimaricola pyoseonensis</name>
    <dbReference type="NCBI Taxonomy" id="521013"/>
    <lineage>
        <taxon>Bacteria</taxon>
        <taxon>Pseudomonadati</taxon>
        <taxon>Pseudomonadota</taxon>
        <taxon>Alphaproteobacteria</taxon>
        <taxon>Rhodobacterales</taxon>
        <taxon>Paracoccaceae</taxon>
        <taxon>Limimaricola</taxon>
    </lineage>
</organism>